<proteinExistence type="predicted"/>
<sequence>MHKRLILTGLLLTVLTLFSFQQTDGWMGKWSGEHPDGVTYTIQVNDKYRGMNLCEIHAEGIQTFYTLECWATGDANTLKVYYRSTKEGAFYAGNRVKLNDPFVILRREKGKTTWQWQQIFDGKIAVRKM</sequence>
<dbReference type="OrthoDB" id="958723at2"/>
<gene>
    <name evidence="1" type="ORF">GJJ30_04870</name>
</gene>
<comment type="caution">
    <text evidence="1">The sequence shown here is derived from an EMBL/GenBank/DDBJ whole genome shotgun (WGS) entry which is preliminary data.</text>
</comment>
<evidence type="ECO:0000313" key="1">
    <source>
        <dbReference type="EMBL" id="MRS60616.1"/>
    </source>
</evidence>
<dbReference type="AlphaFoldDB" id="A0A7K0EGP0"/>
<dbReference type="EMBL" id="WJXZ01000002">
    <property type="protein sequence ID" value="MRS60616.1"/>
    <property type="molecule type" value="Genomic_DNA"/>
</dbReference>
<reference evidence="1 2" key="1">
    <citation type="journal article" date="2018" name="Antonie Van Leeuwenhoek">
        <title>Larkinella terrae sp. nov., isolated from soil on Jeju Island, South Korea.</title>
        <authorList>
            <person name="Ten L.N."/>
            <person name="Jeon J."/>
            <person name="Park S.J."/>
            <person name="Park S."/>
            <person name="Lee S.Y."/>
            <person name="Kim M.K."/>
            <person name="Jung H.Y."/>
        </authorList>
    </citation>
    <scope>NUCLEOTIDE SEQUENCE [LARGE SCALE GENOMIC DNA]</scope>
    <source>
        <strain evidence="1 2">KCTC 52001</strain>
    </source>
</reference>
<evidence type="ECO:0000313" key="2">
    <source>
        <dbReference type="Proteomes" id="UP000441754"/>
    </source>
</evidence>
<organism evidence="1 2">
    <name type="scientific">Larkinella terrae</name>
    <dbReference type="NCBI Taxonomy" id="2025311"/>
    <lineage>
        <taxon>Bacteria</taxon>
        <taxon>Pseudomonadati</taxon>
        <taxon>Bacteroidota</taxon>
        <taxon>Cytophagia</taxon>
        <taxon>Cytophagales</taxon>
        <taxon>Spirosomataceae</taxon>
        <taxon>Larkinella</taxon>
    </lineage>
</organism>
<protein>
    <recommendedName>
        <fullName evidence="3">DUF2147 domain-containing protein</fullName>
    </recommendedName>
</protein>
<dbReference type="Proteomes" id="UP000441754">
    <property type="component" value="Unassembled WGS sequence"/>
</dbReference>
<dbReference type="RefSeq" id="WP_154173757.1">
    <property type="nucleotide sequence ID" value="NZ_WJXZ01000002.1"/>
</dbReference>
<keyword evidence="2" id="KW-1185">Reference proteome</keyword>
<dbReference type="InterPro" id="IPR046033">
    <property type="entry name" value="DUF5991"/>
</dbReference>
<dbReference type="Pfam" id="PF19453">
    <property type="entry name" value="DUF5991"/>
    <property type="match status" value="1"/>
</dbReference>
<name>A0A7K0EGP0_9BACT</name>
<evidence type="ECO:0008006" key="3">
    <source>
        <dbReference type="Google" id="ProtNLM"/>
    </source>
</evidence>
<accession>A0A7K0EGP0</accession>